<keyword evidence="3" id="KW-0961">Cell wall biogenesis/degradation</keyword>
<dbReference type="GO" id="GO:0009253">
    <property type="term" value="P:peptidoglycan catabolic process"/>
    <property type="evidence" value="ECO:0007669"/>
    <property type="project" value="InterPro"/>
</dbReference>
<sequence>MEKNKKGGRGVKKSSFLVLLSFLLVIPLLGVKNTAQAATNFADVPTSHRAAKEIYYLAEGDIAKGVSPSSFGPNKKVNRAEAVTFIGRALQLNGTKRATSFKDVDPGMFASGYIQSAAQKGILTGYSDGTYRPYKEVTRGEMAIMISRAFGYSFNNTTSGAANALISRGIAQGKGDGSFGASDLITRADYAVFLARAINPKFRVVSNTVDFKNARWVNVDSLNIRTGPKDSYAKIGAVKQNQQVLSAFKVGAWDYIKYGSFEGFVHGSYLRTTAEATNAGNVDPRIAKQVIVLDPGHGGSDPGATGFGIYEKNVVLDTGLKTRNLFSETPFQIKMTRSTDTYISLSGRVSYAKSVGANTFISIHANAGGGTGSETYYYSAYQNPNVADSKLLASKIQSRMLNAWKLANRGVKNGNFHVIRENTMPAVLVELGFIDTKKDNDMLRSDYWRNAAAKAIYLGTLDYYKAKGYQVDALYDVAK</sequence>
<dbReference type="PROSITE" id="PS51781">
    <property type="entry name" value="SH3B"/>
    <property type="match status" value="1"/>
</dbReference>
<keyword evidence="2 7" id="KW-0378">Hydrolase</keyword>
<dbReference type="Gene3D" id="3.40.630.40">
    <property type="entry name" value="Zn-dependent exopeptidases"/>
    <property type="match status" value="1"/>
</dbReference>
<protein>
    <submittedName>
        <fullName evidence="7">Cell wall hydrolase</fullName>
    </submittedName>
</protein>
<dbReference type="SMART" id="SM00646">
    <property type="entry name" value="Ami_3"/>
    <property type="match status" value="1"/>
</dbReference>
<dbReference type="PANTHER" id="PTHR30404:SF0">
    <property type="entry name" value="N-ACETYLMURAMOYL-L-ALANINE AMIDASE AMIC"/>
    <property type="match status" value="1"/>
</dbReference>
<dbReference type="Proteomes" id="UP000092578">
    <property type="component" value="Unassembled WGS sequence"/>
</dbReference>
<evidence type="ECO:0000256" key="2">
    <source>
        <dbReference type="ARBA" id="ARBA00022801"/>
    </source>
</evidence>
<comment type="caution">
    <text evidence="7">The sequence shown here is derived from an EMBL/GenBank/DDBJ whole genome shotgun (WGS) entry which is preliminary data.</text>
</comment>
<dbReference type="InterPro" id="IPR050695">
    <property type="entry name" value="N-acetylmuramoyl_amidase_3"/>
</dbReference>
<feature type="signal peptide" evidence="4">
    <location>
        <begin position="1"/>
        <end position="37"/>
    </location>
</feature>
<keyword evidence="8" id="KW-1185">Reference proteome</keyword>
<dbReference type="EMBL" id="MAYT01000012">
    <property type="protein sequence ID" value="OCA88866.1"/>
    <property type="molecule type" value="Genomic_DNA"/>
</dbReference>
<dbReference type="Pfam" id="PF01520">
    <property type="entry name" value="Amidase_3"/>
    <property type="match status" value="1"/>
</dbReference>
<dbReference type="InterPro" id="IPR003646">
    <property type="entry name" value="SH3-like_bac-type"/>
</dbReference>
<accession>A0A1B9AYK0</accession>
<dbReference type="InterPro" id="IPR002508">
    <property type="entry name" value="MurNAc-LAA_cat"/>
</dbReference>
<evidence type="ECO:0000259" key="6">
    <source>
        <dbReference type="PROSITE" id="PS51781"/>
    </source>
</evidence>
<dbReference type="PROSITE" id="PS51272">
    <property type="entry name" value="SLH"/>
    <property type="match status" value="2"/>
</dbReference>
<dbReference type="PANTHER" id="PTHR30404">
    <property type="entry name" value="N-ACETYLMURAMOYL-L-ALANINE AMIDASE"/>
    <property type="match status" value="1"/>
</dbReference>
<dbReference type="GO" id="GO:0030288">
    <property type="term" value="C:outer membrane-bounded periplasmic space"/>
    <property type="evidence" value="ECO:0007669"/>
    <property type="project" value="TreeGrafter"/>
</dbReference>
<feature type="chain" id="PRO_5008622321" evidence="4">
    <location>
        <begin position="38"/>
        <end position="479"/>
    </location>
</feature>
<dbReference type="CDD" id="cd02696">
    <property type="entry name" value="MurNAc-LAA"/>
    <property type="match status" value="1"/>
</dbReference>
<dbReference type="GO" id="GO:0008745">
    <property type="term" value="F:N-acetylmuramoyl-L-alanine amidase activity"/>
    <property type="evidence" value="ECO:0007669"/>
    <property type="project" value="InterPro"/>
</dbReference>
<dbReference type="SUPFAM" id="SSF53187">
    <property type="entry name" value="Zn-dependent exopeptidases"/>
    <property type="match status" value="1"/>
</dbReference>
<gene>
    <name evidence="7" type="ORF">A8F95_05375</name>
</gene>
<feature type="domain" description="SH3b" evidence="6">
    <location>
        <begin position="212"/>
        <end position="274"/>
    </location>
</feature>
<evidence type="ECO:0000256" key="4">
    <source>
        <dbReference type="SAM" id="SignalP"/>
    </source>
</evidence>
<organism evidence="7 8">
    <name type="scientific">Pseudobacillus wudalianchiensis</name>
    <dbReference type="NCBI Taxonomy" id="1743143"/>
    <lineage>
        <taxon>Bacteria</taxon>
        <taxon>Bacillati</taxon>
        <taxon>Bacillota</taxon>
        <taxon>Bacilli</taxon>
        <taxon>Bacillales</taxon>
        <taxon>Bacillaceae</taxon>
        <taxon>Pseudobacillus</taxon>
    </lineage>
</organism>
<feature type="domain" description="SLH" evidence="5">
    <location>
        <begin position="37"/>
        <end position="96"/>
    </location>
</feature>
<keyword evidence="1 4" id="KW-0732">Signal</keyword>
<name>A0A1B9AYK0_9BACI</name>
<evidence type="ECO:0000259" key="5">
    <source>
        <dbReference type="PROSITE" id="PS51272"/>
    </source>
</evidence>
<dbReference type="Gene3D" id="2.30.30.40">
    <property type="entry name" value="SH3 Domains"/>
    <property type="match status" value="1"/>
</dbReference>
<evidence type="ECO:0000313" key="7">
    <source>
        <dbReference type="EMBL" id="OCA88866.1"/>
    </source>
</evidence>
<feature type="domain" description="SLH" evidence="5">
    <location>
        <begin position="97"/>
        <end position="160"/>
    </location>
</feature>
<dbReference type="Pfam" id="PF00395">
    <property type="entry name" value="SLH"/>
    <property type="match status" value="3"/>
</dbReference>
<proteinExistence type="predicted"/>
<reference evidence="8" key="1">
    <citation type="submission" date="2016-05" db="EMBL/GenBank/DDBJ databases">
        <authorList>
            <person name="Liu B."/>
            <person name="Wang J."/>
            <person name="Zhu Y."/>
            <person name="Liu G."/>
            <person name="Chen Q."/>
            <person name="Chen Z."/>
            <person name="Lan J."/>
            <person name="Che J."/>
            <person name="Ge C."/>
            <person name="Shi H."/>
            <person name="Pan Z."/>
            <person name="Liu X."/>
        </authorList>
    </citation>
    <scope>NUCLEOTIDE SEQUENCE [LARGE SCALE GENOMIC DNA]</scope>
    <source>
        <strain evidence="8">FJAT-27215</strain>
    </source>
</reference>
<dbReference type="GO" id="GO:0071555">
    <property type="term" value="P:cell wall organization"/>
    <property type="evidence" value="ECO:0007669"/>
    <property type="project" value="UniProtKB-KW"/>
</dbReference>
<evidence type="ECO:0000256" key="3">
    <source>
        <dbReference type="ARBA" id="ARBA00023316"/>
    </source>
</evidence>
<evidence type="ECO:0000256" key="1">
    <source>
        <dbReference type="ARBA" id="ARBA00022729"/>
    </source>
</evidence>
<dbReference type="InterPro" id="IPR001119">
    <property type="entry name" value="SLH_dom"/>
</dbReference>
<evidence type="ECO:0000313" key="8">
    <source>
        <dbReference type="Proteomes" id="UP000092578"/>
    </source>
</evidence>
<dbReference type="AlphaFoldDB" id="A0A1B9AYK0"/>